<feature type="region of interest" description="Disordered" evidence="1">
    <location>
        <begin position="1"/>
        <end position="51"/>
    </location>
</feature>
<reference evidence="2" key="1">
    <citation type="submission" date="2019-06" db="EMBL/GenBank/DDBJ databases">
        <authorList>
            <person name="Le Quere A."/>
            <person name="Colella S."/>
        </authorList>
    </citation>
    <scope>NUCLEOTIDE SEQUENCE</scope>
    <source>
        <strain evidence="2">EmedicaeMD41</strain>
    </source>
</reference>
<accession>A0A508XAG4</accession>
<organism evidence="2">
    <name type="scientific">Sinorhizobium medicae</name>
    <dbReference type="NCBI Taxonomy" id="110321"/>
    <lineage>
        <taxon>Bacteria</taxon>
        <taxon>Pseudomonadati</taxon>
        <taxon>Pseudomonadota</taxon>
        <taxon>Alphaproteobacteria</taxon>
        <taxon>Hyphomicrobiales</taxon>
        <taxon>Rhizobiaceae</taxon>
        <taxon>Sinorhizobium/Ensifer group</taxon>
        <taxon>Sinorhizobium</taxon>
    </lineage>
</organism>
<evidence type="ECO:0000256" key="1">
    <source>
        <dbReference type="SAM" id="MobiDB-lite"/>
    </source>
</evidence>
<gene>
    <name evidence="2" type="ORF">EMEDMD4_790187</name>
</gene>
<sequence>MPVCEIHEAGEGVHRRATTPEVIPKSASSAEAQTRAAQQCSGGIPPGKHRGPRCEHGIALFLAWSTIHSAH</sequence>
<protein>
    <submittedName>
        <fullName evidence="2">Uncharacterized protein</fullName>
    </submittedName>
</protein>
<evidence type="ECO:0000313" key="2">
    <source>
        <dbReference type="EMBL" id="VTZ65163.1"/>
    </source>
</evidence>
<feature type="compositionally biased region" description="Basic and acidic residues" evidence="1">
    <location>
        <begin position="1"/>
        <end position="14"/>
    </location>
</feature>
<dbReference type="AlphaFoldDB" id="A0A508XAG4"/>
<feature type="compositionally biased region" description="Polar residues" evidence="1">
    <location>
        <begin position="26"/>
        <end position="41"/>
    </location>
</feature>
<name>A0A508XAG4_9HYPH</name>
<dbReference type="EMBL" id="CABFNB010000149">
    <property type="protein sequence ID" value="VTZ65163.1"/>
    <property type="molecule type" value="Genomic_DNA"/>
</dbReference>
<dbReference type="Proteomes" id="UP000507954">
    <property type="component" value="Unassembled WGS sequence"/>
</dbReference>
<proteinExistence type="predicted"/>